<dbReference type="GeneID" id="5562167"/>
<protein>
    <submittedName>
        <fullName evidence="2">Uncharacterized protein</fullName>
    </submittedName>
</protein>
<evidence type="ECO:0000256" key="1">
    <source>
        <dbReference type="SAM" id="Phobius"/>
    </source>
</evidence>
<dbReference type="EMBL" id="CP000816">
    <property type="protein sequence ID" value="ABU82491.1"/>
    <property type="molecule type" value="Genomic_DNA"/>
</dbReference>
<reference evidence="2 3" key="1">
    <citation type="journal article" date="2008" name="Genome Biol.">
        <title>A genomic analysis of the archaeal system Ignicoccus hospitalis-Nanoarchaeum equitans.</title>
        <authorList>
            <person name="Podar M."/>
            <person name="Anderson I."/>
            <person name="Makarova K.S."/>
            <person name="Elkins J.G."/>
            <person name="Ivanova N."/>
            <person name="Wall M.A."/>
            <person name="Lykidis A."/>
            <person name="Mavromatis K."/>
            <person name="Sun H."/>
            <person name="Hudson M.E."/>
            <person name="Chen W."/>
            <person name="Deciu C."/>
            <person name="Hutchison D."/>
            <person name="Eads J.R."/>
            <person name="Anderson A."/>
            <person name="Fernandes F."/>
            <person name="Szeto E."/>
            <person name="Lapidus A."/>
            <person name="Kyrpides N.C."/>
            <person name="Saier M.H.Jr."/>
            <person name="Richardson P.M."/>
            <person name="Rachel R."/>
            <person name="Huber H."/>
            <person name="Eisen J.A."/>
            <person name="Koonin E.V."/>
            <person name="Keller M."/>
            <person name="Stetter K.O."/>
        </authorList>
    </citation>
    <scope>NUCLEOTIDE SEQUENCE [LARGE SCALE GENOMIC DNA]</scope>
    <source>
        <strain evidence="3">KIN4/I / DSM 18386 / JCM 14125</strain>
    </source>
</reference>
<keyword evidence="1" id="KW-1133">Transmembrane helix</keyword>
<evidence type="ECO:0000313" key="3">
    <source>
        <dbReference type="Proteomes" id="UP000000262"/>
    </source>
</evidence>
<keyword evidence="1" id="KW-0812">Transmembrane</keyword>
<dbReference type="RefSeq" id="WP_012123455.1">
    <property type="nucleotide sequence ID" value="NC_009776.1"/>
</dbReference>
<evidence type="ECO:0000313" key="2">
    <source>
        <dbReference type="EMBL" id="ABU82491.1"/>
    </source>
</evidence>
<keyword evidence="3" id="KW-1185">Reference proteome</keyword>
<sequence>MRLLPLALTLLALAATLEGCATVKTEVEGATVKFLVAALCEGEYRLKVEVSGASVSAASGFREVAGGTAEWEGLLRPGEVKALYLTLSHVGPETGVEYELSYEGRAAASGTVGLGRCLSATARAQALEEQIKGVESGYGELSLAVRNACDEEVEGSAIVKFLYANPSPKAYVEYCSEGRTEVYRVPSCAEAGEGPLLACRTWGVGEFKVTELTESIYVEKGTSRAARRLEEVLERVPKCLEWTCYRWISVPRTFSYCAVMKNSGLKSDGHVVGKAVVFKFRLGPHESKVVKTYFSNVTPAFYLGFLEDRAKVPLAVVKVGDEELTIPWYAPNAAYPLTVAVYALALVLMVLALVRLFS</sequence>
<dbReference type="Proteomes" id="UP000000262">
    <property type="component" value="Chromosome"/>
</dbReference>
<dbReference type="AlphaFoldDB" id="A8AC39"/>
<keyword evidence="1" id="KW-0472">Membrane</keyword>
<dbReference type="KEGG" id="iho:Igni_1315"/>
<proteinExistence type="predicted"/>
<name>A8AC39_IGNH4</name>
<organism evidence="2 3">
    <name type="scientific">Ignicoccus hospitalis (strain KIN4/I / DSM 18386 / JCM 14125)</name>
    <dbReference type="NCBI Taxonomy" id="453591"/>
    <lineage>
        <taxon>Archaea</taxon>
        <taxon>Thermoproteota</taxon>
        <taxon>Thermoprotei</taxon>
        <taxon>Desulfurococcales</taxon>
        <taxon>Desulfurococcaceae</taxon>
        <taxon>Ignicoccus</taxon>
    </lineage>
</organism>
<dbReference type="STRING" id="453591.Igni_1315"/>
<feature type="transmembrane region" description="Helical" evidence="1">
    <location>
        <begin position="333"/>
        <end position="357"/>
    </location>
</feature>
<gene>
    <name evidence="2" type="ordered locus">Igni_1315</name>
</gene>
<accession>A8AC39</accession>
<dbReference type="HOGENOM" id="CLU_772954_0_0_2"/>